<feature type="transmembrane region" description="Helical" evidence="6">
    <location>
        <begin position="287"/>
        <end position="306"/>
    </location>
</feature>
<feature type="domain" description="EamA" evidence="7">
    <location>
        <begin position="170"/>
        <end position="305"/>
    </location>
</feature>
<organism evidence="8 9">
    <name type="scientific">Flavisphingopyxis soli</name>
    <dbReference type="NCBI Taxonomy" id="2601267"/>
    <lineage>
        <taxon>Bacteria</taxon>
        <taxon>Pseudomonadati</taxon>
        <taxon>Pseudomonadota</taxon>
        <taxon>Alphaproteobacteria</taxon>
        <taxon>Sphingomonadales</taxon>
        <taxon>Sphingopyxidaceae</taxon>
        <taxon>Flavisphingopyxis</taxon>
    </lineage>
</organism>
<feature type="transmembrane region" description="Helical" evidence="6">
    <location>
        <begin position="170"/>
        <end position="188"/>
    </location>
</feature>
<keyword evidence="9" id="KW-1185">Reference proteome</keyword>
<dbReference type="AlphaFoldDB" id="A0A5C6UMK5"/>
<dbReference type="PANTHER" id="PTHR32322">
    <property type="entry name" value="INNER MEMBRANE TRANSPORTER"/>
    <property type="match status" value="1"/>
</dbReference>
<evidence type="ECO:0000256" key="3">
    <source>
        <dbReference type="ARBA" id="ARBA00022692"/>
    </source>
</evidence>
<sequence length="329" mass="34642">MRGEPGHDAPTLLTPRVLIPFIICTLIWGSTWIVIRGQLGEVPVTWSVAYRFFVASSAMFAFALWKRKPLGLTRGGHALAMLIGLTQFVGNFNFVYRAEQYVTSGLVAVLFALLMVPNTVLSRIFLGSGLSRRFLLGAGIAICGVALMIVREYRAMALAGGDAGGDAVLLGIGLTLAGVFAASIANVTQGSRLARAQDMAVMLAWAMLYGALGDAAYAWITAGPPVIATNAAYLGGIVYLGIFASAVAFPLYFGIIREVGPGQAAWSSMLVPIIAMLISTVMEGYHWTPNAIIGGVLAFIGLAIALKARPARPVVSGNMTPVAVEPPKA</sequence>
<keyword evidence="5 6" id="KW-0472">Membrane</keyword>
<dbReference type="OrthoDB" id="2352272at2"/>
<evidence type="ECO:0000256" key="4">
    <source>
        <dbReference type="ARBA" id="ARBA00022989"/>
    </source>
</evidence>
<reference evidence="8 9" key="1">
    <citation type="submission" date="2019-08" db="EMBL/GenBank/DDBJ databases">
        <title>Sphingorhabdus soil sp. nov., isolated from arctic soil.</title>
        <authorList>
            <person name="Liu Y."/>
        </authorList>
    </citation>
    <scope>NUCLEOTIDE SEQUENCE [LARGE SCALE GENOMIC DNA]</scope>
    <source>
        <strain evidence="8 9">D-2Q-5-6</strain>
    </source>
</reference>
<dbReference type="EMBL" id="VOPY01000001">
    <property type="protein sequence ID" value="TXC74413.1"/>
    <property type="molecule type" value="Genomic_DNA"/>
</dbReference>
<evidence type="ECO:0000256" key="2">
    <source>
        <dbReference type="ARBA" id="ARBA00007362"/>
    </source>
</evidence>
<evidence type="ECO:0000256" key="5">
    <source>
        <dbReference type="ARBA" id="ARBA00023136"/>
    </source>
</evidence>
<comment type="caution">
    <text evidence="8">The sequence shown here is derived from an EMBL/GenBank/DDBJ whole genome shotgun (WGS) entry which is preliminary data.</text>
</comment>
<feature type="transmembrane region" description="Helical" evidence="6">
    <location>
        <begin position="102"/>
        <end position="121"/>
    </location>
</feature>
<keyword evidence="3 6" id="KW-0812">Transmembrane</keyword>
<protein>
    <submittedName>
        <fullName evidence="8">DMT family transporter</fullName>
    </submittedName>
</protein>
<dbReference type="InterPro" id="IPR050638">
    <property type="entry name" value="AA-Vitamin_Transporters"/>
</dbReference>
<feature type="transmembrane region" description="Helical" evidence="6">
    <location>
        <begin position="77"/>
        <end position="96"/>
    </location>
</feature>
<comment type="similarity">
    <text evidence="2">Belongs to the EamA transporter family.</text>
</comment>
<gene>
    <name evidence="8" type="ORF">FSZ31_02575</name>
</gene>
<dbReference type="InterPro" id="IPR000620">
    <property type="entry name" value="EamA_dom"/>
</dbReference>
<evidence type="ECO:0000313" key="8">
    <source>
        <dbReference type="EMBL" id="TXC74413.1"/>
    </source>
</evidence>
<dbReference type="InterPro" id="IPR037185">
    <property type="entry name" value="EmrE-like"/>
</dbReference>
<feature type="transmembrane region" description="Helical" evidence="6">
    <location>
        <begin position="133"/>
        <end position="150"/>
    </location>
</feature>
<feature type="transmembrane region" description="Helical" evidence="6">
    <location>
        <begin position="12"/>
        <end position="35"/>
    </location>
</feature>
<evidence type="ECO:0000256" key="6">
    <source>
        <dbReference type="SAM" id="Phobius"/>
    </source>
</evidence>
<feature type="transmembrane region" description="Helical" evidence="6">
    <location>
        <begin position="264"/>
        <end position="281"/>
    </location>
</feature>
<dbReference type="GO" id="GO:0016020">
    <property type="term" value="C:membrane"/>
    <property type="evidence" value="ECO:0007669"/>
    <property type="project" value="UniProtKB-SubCell"/>
</dbReference>
<dbReference type="PANTHER" id="PTHR32322:SF2">
    <property type="entry name" value="EAMA DOMAIN-CONTAINING PROTEIN"/>
    <property type="match status" value="1"/>
</dbReference>
<proteinExistence type="inferred from homology"/>
<evidence type="ECO:0000259" key="7">
    <source>
        <dbReference type="Pfam" id="PF00892"/>
    </source>
</evidence>
<feature type="transmembrane region" description="Helical" evidence="6">
    <location>
        <begin position="47"/>
        <end position="65"/>
    </location>
</feature>
<dbReference type="Proteomes" id="UP000321129">
    <property type="component" value="Unassembled WGS sequence"/>
</dbReference>
<feature type="transmembrane region" description="Helical" evidence="6">
    <location>
        <begin position="232"/>
        <end position="252"/>
    </location>
</feature>
<dbReference type="Pfam" id="PF00892">
    <property type="entry name" value="EamA"/>
    <property type="match status" value="2"/>
</dbReference>
<name>A0A5C6UMK5_9SPHN</name>
<keyword evidence="4 6" id="KW-1133">Transmembrane helix</keyword>
<evidence type="ECO:0000313" key="9">
    <source>
        <dbReference type="Proteomes" id="UP000321129"/>
    </source>
</evidence>
<evidence type="ECO:0000256" key="1">
    <source>
        <dbReference type="ARBA" id="ARBA00004141"/>
    </source>
</evidence>
<feature type="transmembrane region" description="Helical" evidence="6">
    <location>
        <begin position="200"/>
        <end position="220"/>
    </location>
</feature>
<comment type="subcellular location">
    <subcellularLocation>
        <location evidence="1">Membrane</location>
        <topology evidence="1">Multi-pass membrane protein</topology>
    </subcellularLocation>
</comment>
<dbReference type="SUPFAM" id="SSF103481">
    <property type="entry name" value="Multidrug resistance efflux transporter EmrE"/>
    <property type="match status" value="2"/>
</dbReference>
<accession>A0A5C6UMK5</accession>
<feature type="domain" description="EamA" evidence="7">
    <location>
        <begin position="21"/>
        <end position="149"/>
    </location>
</feature>